<dbReference type="Proteomes" id="UP001178508">
    <property type="component" value="Chromosome 18"/>
</dbReference>
<feature type="compositionally biased region" description="Basic and acidic residues" evidence="1">
    <location>
        <begin position="56"/>
        <end position="66"/>
    </location>
</feature>
<evidence type="ECO:0000313" key="3">
    <source>
        <dbReference type="Proteomes" id="UP001178508"/>
    </source>
</evidence>
<protein>
    <submittedName>
        <fullName evidence="2">Uncharacterized protein</fullName>
    </submittedName>
</protein>
<dbReference type="EMBL" id="OY660881">
    <property type="protein sequence ID" value="CAJ1078605.1"/>
    <property type="molecule type" value="Genomic_DNA"/>
</dbReference>
<organism evidence="2 3">
    <name type="scientific">Xyrichtys novacula</name>
    <name type="common">Pearly razorfish</name>
    <name type="synonym">Hemipteronotus novacula</name>
    <dbReference type="NCBI Taxonomy" id="13765"/>
    <lineage>
        <taxon>Eukaryota</taxon>
        <taxon>Metazoa</taxon>
        <taxon>Chordata</taxon>
        <taxon>Craniata</taxon>
        <taxon>Vertebrata</taxon>
        <taxon>Euteleostomi</taxon>
        <taxon>Actinopterygii</taxon>
        <taxon>Neopterygii</taxon>
        <taxon>Teleostei</taxon>
        <taxon>Neoteleostei</taxon>
        <taxon>Acanthomorphata</taxon>
        <taxon>Eupercaria</taxon>
        <taxon>Labriformes</taxon>
        <taxon>Labridae</taxon>
        <taxon>Xyrichtys</taxon>
    </lineage>
</organism>
<gene>
    <name evidence="2" type="ORF">XNOV1_A003347</name>
</gene>
<keyword evidence="3" id="KW-1185">Reference proteome</keyword>
<name>A0AAV1GXS7_XYRNO</name>
<dbReference type="AlphaFoldDB" id="A0AAV1GXS7"/>
<sequence>MQQETSKPPSSWRRKYKPLWTASAKSVENNPLPTRNQPREDNVRLSNEVKTGPWSRGDRAEIRQRSQTEVGYRVSGCQVKNKGAFRETDDDLMSRGSWQHLKGGVYRHTYKPDLIRSVSQQRRTGGEKLDF</sequence>
<feature type="compositionally biased region" description="Polar residues" evidence="1">
    <location>
        <begin position="23"/>
        <end position="36"/>
    </location>
</feature>
<accession>A0AAV1GXS7</accession>
<reference evidence="2" key="1">
    <citation type="submission" date="2023-08" db="EMBL/GenBank/DDBJ databases">
        <authorList>
            <person name="Alioto T."/>
            <person name="Alioto T."/>
            <person name="Gomez Garrido J."/>
        </authorList>
    </citation>
    <scope>NUCLEOTIDE SEQUENCE</scope>
</reference>
<evidence type="ECO:0000256" key="1">
    <source>
        <dbReference type="SAM" id="MobiDB-lite"/>
    </source>
</evidence>
<evidence type="ECO:0000313" key="2">
    <source>
        <dbReference type="EMBL" id="CAJ1078605.1"/>
    </source>
</evidence>
<proteinExistence type="predicted"/>
<feature type="region of interest" description="Disordered" evidence="1">
    <location>
        <begin position="1"/>
        <end position="67"/>
    </location>
</feature>